<reference evidence="2" key="1">
    <citation type="journal article" date="2017" name="J. Biotechnol.">
        <title>Complete genome sequence of Novosphingobium resinovorum SA1, a versatile xenobiotic-degrading bacterium capable of utilizing sulfanilic acid.</title>
        <authorList>
            <person name="Hegedus B."/>
            <person name="Kos P.B."/>
            <person name="Balint B."/>
            <person name="Maroti G."/>
            <person name="Gan H.M."/>
            <person name="Perei K."/>
            <person name="Rakhely G."/>
        </authorList>
    </citation>
    <scope>NUCLEOTIDE SEQUENCE [LARGE SCALE GENOMIC DNA]</scope>
    <source>
        <strain evidence="2">SA1</strain>
    </source>
</reference>
<keyword evidence="1" id="KW-0614">Plasmid</keyword>
<organism evidence="1 2">
    <name type="scientific">Novosphingobium resinovorum</name>
    <dbReference type="NCBI Taxonomy" id="158500"/>
    <lineage>
        <taxon>Bacteria</taxon>
        <taxon>Pseudomonadati</taxon>
        <taxon>Pseudomonadota</taxon>
        <taxon>Alphaproteobacteria</taxon>
        <taxon>Sphingomonadales</taxon>
        <taxon>Sphingomonadaceae</taxon>
        <taxon>Novosphingobium</taxon>
    </lineage>
</organism>
<dbReference type="OrthoDB" id="7511381at2"/>
<gene>
    <name evidence="1" type="ORF">BES08_28765</name>
</gene>
<protein>
    <submittedName>
        <fullName evidence="1">Uncharacterized protein</fullName>
    </submittedName>
</protein>
<dbReference type="RefSeq" id="WP_069710089.1">
    <property type="nucleotide sequence ID" value="NZ_CP017077.1"/>
</dbReference>
<dbReference type="Proteomes" id="UP000094626">
    <property type="component" value="Plasmid pSA2"/>
</dbReference>
<evidence type="ECO:0000313" key="1">
    <source>
        <dbReference type="EMBL" id="AOR80797.1"/>
    </source>
</evidence>
<proteinExistence type="predicted"/>
<geneLocation type="plasmid" evidence="1 2">
    <name>pSA2</name>
</geneLocation>
<name>A0A1D8AFB7_9SPHN</name>
<keyword evidence="2" id="KW-1185">Reference proteome</keyword>
<dbReference type="EMBL" id="CP017077">
    <property type="protein sequence ID" value="AOR80797.1"/>
    <property type="molecule type" value="Genomic_DNA"/>
</dbReference>
<sequence length="85" mass="10250">MNDLIYSPKPLTKADKEMGRRIWLIAAPRMTRLSIVIVRLRVARGWPPERICRRLHISRRKFRRHLLIAIRQISRAREELQRKKG</sequence>
<evidence type="ECO:0000313" key="2">
    <source>
        <dbReference type="Proteomes" id="UP000094626"/>
    </source>
</evidence>
<dbReference type="KEGG" id="nre:BES08_28765"/>
<dbReference type="AlphaFoldDB" id="A0A1D8AFB7"/>
<accession>A0A1D8AFB7</accession>